<feature type="non-terminal residue" evidence="1">
    <location>
        <position position="101"/>
    </location>
</feature>
<accession>A0A1B6FDH1</accession>
<protein>
    <submittedName>
        <fullName evidence="1">Uncharacterized protein</fullName>
    </submittedName>
</protein>
<name>A0A1B6FDH1_9HEMI</name>
<proteinExistence type="predicted"/>
<sequence>RRVLINSALDFIKCAEKDVPGVNFILLTEDDVNKNVALLDERWKNVKKIPKIQSNHFFIAQGKDSLITGRTFLKSALVPTKVFKLSVDDVFTDSSSEGEDS</sequence>
<gene>
    <name evidence="1" type="ORF">g.2713</name>
</gene>
<evidence type="ECO:0000313" key="1">
    <source>
        <dbReference type="EMBL" id="JAS48237.1"/>
    </source>
</evidence>
<dbReference type="EMBL" id="GECZ01021532">
    <property type="protein sequence ID" value="JAS48237.1"/>
    <property type="molecule type" value="Transcribed_RNA"/>
</dbReference>
<dbReference type="AlphaFoldDB" id="A0A1B6FDH1"/>
<reference evidence="1" key="1">
    <citation type="submission" date="2015-11" db="EMBL/GenBank/DDBJ databases">
        <title>De novo transcriptome assembly of four potential Pierce s Disease insect vectors from Arizona vineyards.</title>
        <authorList>
            <person name="Tassone E.E."/>
        </authorList>
    </citation>
    <scope>NUCLEOTIDE SEQUENCE</scope>
</reference>
<feature type="non-terminal residue" evidence="1">
    <location>
        <position position="1"/>
    </location>
</feature>
<organism evidence="1">
    <name type="scientific">Cuerna arida</name>
    <dbReference type="NCBI Taxonomy" id="1464854"/>
    <lineage>
        <taxon>Eukaryota</taxon>
        <taxon>Metazoa</taxon>
        <taxon>Ecdysozoa</taxon>
        <taxon>Arthropoda</taxon>
        <taxon>Hexapoda</taxon>
        <taxon>Insecta</taxon>
        <taxon>Pterygota</taxon>
        <taxon>Neoptera</taxon>
        <taxon>Paraneoptera</taxon>
        <taxon>Hemiptera</taxon>
        <taxon>Auchenorrhyncha</taxon>
        <taxon>Membracoidea</taxon>
        <taxon>Cicadellidae</taxon>
        <taxon>Cicadellinae</taxon>
        <taxon>Proconiini</taxon>
        <taxon>Cuerna</taxon>
    </lineage>
</organism>